<dbReference type="GO" id="GO:0005789">
    <property type="term" value="C:endoplasmic reticulum membrane"/>
    <property type="evidence" value="ECO:0007669"/>
    <property type="project" value="TreeGrafter"/>
</dbReference>
<dbReference type="EnsemblMetazoa" id="XM_038219009.1">
    <property type="protein sequence ID" value="XP_038074937.1"/>
    <property type="gene ID" value="LOC119742826"/>
</dbReference>
<dbReference type="InterPro" id="IPR011992">
    <property type="entry name" value="EF-hand-dom_pair"/>
</dbReference>
<evidence type="ECO:0000313" key="5">
    <source>
        <dbReference type="Proteomes" id="UP000887568"/>
    </source>
</evidence>
<dbReference type="GeneID" id="119742826"/>
<dbReference type="Proteomes" id="UP000887568">
    <property type="component" value="Unplaced"/>
</dbReference>
<keyword evidence="2" id="KW-0812">Transmembrane</keyword>
<accession>A0A914BHM6</accession>
<dbReference type="OrthoDB" id="10062435at2759"/>
<evidence type="ECO:0000259" key="3">
    <source>
        <dbReference type="PROSITE" id="PS50222"/>
    </source>
</evidence>
<dbReference type="InterPro" id="IPR002048">
    <property type="entry name" value="EF_hand_dom"/>
</dbReference>
<evidence type="ECO:0000256" key="1">
    <source>
        <dbReference type="ARBA" id="ARBA00022837"/>
    </source>
</evidence>
<evidence type="ECO:0000313" key="4">
    <source>
        <dbReference type="EnsemblMetazoa" id="XP_038074937.1"/>
    </source>
</evidence>
<keyword evidence="5" id="KW-1185">Reference proteome</keyword>
<organism evidence="4 5">
    <name type="scientific">Patiria miniata</name>
    <name type="common">Bat star</name>
    <name type="synonym">Asterina miniata</name>
    <dbReference type="NCBI Taxonomy" id="46514"/>
    <lineage>
        <taxon>Eukaryota</taxon>
        <taxon>Metazoa</taxon>
        <taxon>Echinodermata</taxon>
        <taxon>Eleutherozoa</taxon>
        <taxon>Asterozoa</taxon>
        <taxon>Asteroidea</taxon>
        <taxon>Valvatacea</taxon>
        <taxon>Valvatida</taxon>
        <taxon>Asterinidae</taxon>
        <taxon>Patiria</taxon>
    </lineage>
</organism>
<protein>
    <recommendedName>
        <fullName evidence="3">EF-hand domain-containing protein</fullName>
    </recommendedName>
</protein>
<reference evidence="4" key="1">
    <citation type="submission" date="2022-11" db="UniProtKB">
        <authorList>
            <consortium name="EnsemblMetazoa"/>
        </authorList>
    </citation>
    <scope>IDENTIFICATION</scope>
</reference>
<dbReference type="GO" id="GO:0005509">
    <property type="term" value="F:calcium ion binding"/>
    <property type="evidence" value="ECO:0007669"/>
    <property type="project" value="InterPro"/>
</dbReference>
<keyword evidence="1" id="KW-0106">Calcium</keyword>
<keyword evidence="2" id="KW-1133">Transmembrane helix</keyword>
<keyword evidence="2" id="KW-0472">Membrane</keyword>
<dbReference type="RefSeq" id="XP_038074937.1">
    <property type="nucleotide sequence ID" value="XM_038219009.1"/>
</dbReference>
<name>A0A914BHM6_PATMI</name>
<evidence type="ECO:0000256" key="2">
    <source>
        <dbReference type="SAM" id="Phobius"/>
    </source>
</evidence>
<proteinExistence type="predicted"/>
<dbReference type="RefSeq" id="XP_038074936.1">
    <property type="nucleotide sequence ID" value="XM_038219008.1"/>
</dbReference>
<dbReference type="EnsemblMetazoa" id="XM_038219008.1">
    <property type="protein sequence ID" value="XP_038074936.1"/>
    <property type="gene ID" value="LOC119742826"/>
</dbReference>
<dbReference type="InterPro" id="IPR018247">
    <property type="entry name" value="EF_Hand_1_Ca_BS"/>
</dbReference>
<dbReference type="PROSITE" id="PS00018">
    <property type="entry name" value="EF_HAND_1"/>
    <property type="match status" value="1"/>
</dbReference>
<dbReference type="AlphaFoldDB" id="A0A914BHM6"/>
<dbReference type="PANTHER" id="PTHR16213">
    <property type="entry name" value="SELENOPROTEIN N"/>
    <property type="match status" value="1"/>
</dbReference>
<dbReference type="PANTHER" id="PTHR16213:SF78">
    <property type="entry name" value="SELENOPROTEIN N"/>
    <property type="match status" value="1"/>
</dbReference>
<feature type="domain" description="EF-hand" evidence="3">
    <location>
        <begin position="81"/>
        <end position="116"/>
    </location>
</feature>
<sequence>MDRDKKKTPPDSDGERKLREFIDAAVQTTEQGTVGRKPKKRCGCLLVFLLSVVIAVLAVATALVVKSYEMRRIGEMMVRSKIGEEGYAMFQSYDRDSDGYLSLAEFEPLLNKLAAPDNVPVDFDSFMQDIDPLQEVLSVETHFQALIPESMTTERGGVFSNKDANLAGLDDWMSPFRSVAGFGVPQFTAFLPEGAVPVGQVYELVRSNLNVFSNTLSSNRYYPPQTVGREVLLHALLSMFHPRPFVHTRFGPQGAAALIRAENEMYVDVVFRIHAEFQLNEPPINPFWFTPAQFTGNLIIKRDSSHIEHFHLYVPSNKSLNVDMEWMNGPMENENMEVDIGYMPQMELTVSSPSSHISVYGENGEVLQEAAPPINDLLNGNVVWNNQITMEDAFSILELHYYSFKKVPYLSFSEAFQRAAAEEKLVHSILLWGSLDDQSCCGSGRTLRETALESTPVITLLEEHFISSWSLVADLEKMKEERTQDHREFTPVAKLASTCLDAYSFPVQMSIMLPNGTVVHSVNANDLLDMGQEQPTISQVFTDPLVSTYVKFLETGLDKAKAFQ</sequence>
<dbReference type="SUPFAM" id="SSF47473">
    <property type="entry name" value="EF-hand"/>
    <property type="match status" value="1"/>
</dbReference>
<feature type="transmembrane region" description="Helical" evidence="2">
    <location>
        <begin position="45"/>
        <end position="65"/>
    </location>
</feature>
<dbReference type="PROSITE" id="PS50222">
    <property type="entry name" value="EF_HAND_2"/>
    <property type="match status" value="1"/>
</dbReference>
<dbReference type="GO" id="GO:0055074">
    <property type="term" value="P:calcium ion homeostasis"/>
    <property type="evidence" value="ECO:0007669"/>
    <property type="project" value="TreeGrafter"/>
</dbReference>